<dbReference type="AlphaFoldDB" id="A0A2R6P9N8"/>
<dbReference type="InterPro" id="IPR011016">
    <property type="entry name" value="Znf_RING-CH"/>
</dbReference>
<evidence type="ECO:0000256" key="3">
    <source>
        <dbReference type="ARBA" id="ARBA00022833"/>
    </source>
</evidence>
<keyword evidence="4" id="KW-0812">Transmembrane</keyword>
<evidence type="ECO:0000313" key="6">
    <source>
        <dbReference type="EMBL" id="PSR87675.1"/>
    </source>
</evidence>
<feature type="transmembrane region" description="Helical" evidence="4">
    <location>
        <begin position="209"/>
        <end position="236"/>
    </location>
</feature>
<keyword evidence="7" id="KW-1185">Reference proteome</keyword>
<evidence type="ECO:0000259" key="5">
    <source>
        <dbReference type="PROSITE" id="PS51292"/>
    </source>
</evidence>
<dbReference type="Proteomes" id="UP000241394">
    <property type="component" value="Chromosome LG27"/>
</dbReference>
<dbReference type="OMA" id="IMAWIAT"/>
<dbReference type="GO" id="GO:0016567">
    <property type="term" value="P:protein ubiquitination"/>
    <property type="evidence" value="ECO:0007669"/>
    <property type="project" value="TreeGrafter"/>
</dbReference>
<dbReference type="InterPro" id="IPR033275">
    <property type="entry name" value="MARCH-like"/>
</dbReference>
<dbReference type="Pfam" id="PF12906">
    <property type="entry name" value="RINGv"/>
    <property type="match status" value="1"/>
</dbReference>
<reference evidence="7" key="2">
    <citation type="journal article" date="2018" name="BMC Genomics">
        <title>A manually annotated Actinidia chinensis var. chinensis (kiwifruit) genome highlights the challenges associated with draft genomes and gene prediction in plants.</title>
        <authorList>
            <person name="Pilkington S.M."/>
            <person name="Crowhurst R."/>
            <person name="Hilario E."/>
            <person name="Nardozza S."/>
            <person name="Fraser L."/>
            <person name="Peng Y."/>
            <person name="Gunaseelan K."/>
            <person name="Simpson R."/>
            <person name="Tahir J."/>
            <person name="Deroles S.C."/>
            <person name="Templeton K."/>
            <person name="Luo Z."/>
            <person name="Davy M."/>
            <person name="Cheng C."/>
            <person name="McNeilage M."/>
            <person name="Scaglione D."/>
            <person name="Liu Y."/>
            <person name="Zhang Q."/>
            <person name="Datson P."/>
            <person name="De Silva N."/>
            <person name="Gardiner S.E."/>
            <person name="Bassett H."/>
            <person name="Chagne D."/>
            <person name="McCallum J."/>
            <person name="Dzierzon H."/>
            <person name="Deng C."/>
            <person name="Wang Y.Y."/>
            <person name="Barron L."/>
            <person name="Manako K."/>
            <person name="Bowen J."/>
            <person name="Foster T.M."/>
            <person name="Erridge Z.A."/>
            <person name="Tiffin H."/>
            <person name="Waite C.N."/>
            <person name="Davies K.M."/>
            <person name="Grierson E.P."/>
            <person name="Laing W.A."/>
            <person name="Kirk R."/>
            <person name="Chen X."/>
            <person name="Wood M."/>
            <person name="Montefiori M."/>
            <person name="Brummell D.A."/>
            <person name="Schwinn K.E."/>
            <person name="Catanach A."/>
            <person name="Fullerton C."/>
            <person name="Li D."/>
            <person name="Meiyalaghan S."/>
            <person name="Nieuwenhuizen N."/>
            <person name="Read N."/>
            <person name="Prakash R."/>
            <person name="Hunter D."/>
            <person name="Zhang H."/>
            <person name="McKenzie M."/>
            <person name="Knabel M."/>
            <person name="Harris A."/>
            <person name="Allan A.C."/>
            <person name="Gleave A."/>
            <person name="Chen A."/>
            <person name="Janssen B.J."/>
            <person name="Plunkett B."/>
            <person name="Ampomah-Dwamena C."/>
            <person name="Voogd C."/>
            <person name="Leif D."/>
            <person name="Lafferty D."/>
            <person name="Souleyre E.J.F."/>
            <person name="Varkonyi-Gasic E."/>
            <person name="Gambi F."/>
            <person name="Hanley J."/>
            <person name="Yao J.L."/>
            <person name="Cheung J."/>
            <person name="David K.M."/>
            <person name="Warren B."/>
            <person name="Marsh K."/>
            <person name="Snowden K.C."/>
            <person name="Lin-Wang K."/>
            <person name="Brian L."/>
            <person name="Martinez-Sanchez M."/>
            <person name="Wang M."/>
            <person name="Ileperuma N."/>
            <person name="Macnee N."/>
            <person name="Campin R."/>
            <person name="McAtee P."/>
            <person name="Drummond R.S.M."/>
            <person name="Espley R.V."/>
            <person name="Ireland H.S."/>
            <person name="Wu R."/>
            <person name="Atkinson R.G."/>
            <person name="Karunairetnam S."/>
            <person name="Bulley S."/>
            <person name="Chunkath S."/>
            <person name="Hanley Z."/>
            <person name="Storey R."/>
            <person name="Thrimawithana A.H."/>
            <person name="Thomson S."/>
            <person name="David C."/>
            <person name="Testolin R."/>
            <person name="Huang H."/>
            <person name="Hellens R.P."/>
            <person name="Schaffer R.J."/>
        </authorList>
    </citation>
    <scope>NUCLEOTIDE SEQUENCE [LARGE SCALE GENOMIC DNA]</scope>
    <source>
        <strain evidence="7">cv. Red5</strain>
    </source>
</reference>
<reference evidence="6 7" key="1">
    <citation type="submission" date="2017-07" db="EMBL/GenBank/DDBJ databases">
        <title>An improved, manually edited Actinidia chinensis var. chinensis (kiwifruit) genome highlights the challenges associated with draft genomes and gene prediction in plants.</title>
        <authorList>
            <person name="Pilkington S."/>
            <person name="Crowhurst R."/>
            <person name="Hilario E."/>
            <person name="Nardozza S."/>
            <person name="Fraser L."/>
            <person name="Peng Y."/>
            <person name="Gunaseelan K."/>
            <person name="Simpson R."/>
            <person name="Tahir J."/>
            <person name="Deroles S."/>
            <person name="Templeton K."/>
            <person name="Luo Z."/>
            <person name="Davy M."/>
            <person name="Cheng C."/>
            <person name="Mcneilage M."/>
            <person name="Scaglione D."/>
            <person name="Liu Y."/>
            <person name="Zhang Q."/>
            <person name="Datson P."/>
            <person name="De Silva N."/>
            <person name="Gardiner S."/>
            <person name="Bassett H."/>
            <person name="Chagne D."/>
            <person name="Mccallum J."/>
            <person name="Dzierzon H."/>
            <person name="Deng C."/>
            <person name="Wang Y.-Y."/>
            <person name="Barron N."/>
            <person name="Manako K."/>
            <person name="Bowen J."/>
            <person name="Foster T."/>
            <person name="Erridge Z."/>
            <person name="Tiffin H."/>
            <person name="Waite C."/>
            <person name="Davies K."/>
            <person name="Grierson E."/>
            <person name="Laing W."/>
            <person name="Kirk R."/>
            <person name="Chen X."/>
            <person name="Wood M."/>
            <person name="Montefiori M."/>
            <person name="Brummell D."/>
            <person name="Schwinn K."/>
            <person name="Catanach A."/>
            <person name="Fullerton C."/>
            <person name="Li D."/>
            <person name="Meiyalaghan S."/>
            <person name="Nieuwenhuizen N."/>
            <person name="Read N."/>
            <person name="Prakash R."/>
            <person name="Hunter D."/>
            <person name="Zhang H."/>
            <person name="Mckenzie M."/>
            <person name="Knabel M."/>
            <person name="Harris A."/>
            <person name="Allan A."/>
            <person name="Chen A."/>
            <person name="Janssen B."/>
            <person name="Plunkett B."/>
            <person name="Dwamena C."/>
            <person name="Voogd C."/>
            <person name="Leif D."/>
            <person name="Lafferty D."/>
            <person name="Souleyre E."/>
            <person name="Varkonyi-Gasic E."/>
            <person name="Gambi F."/>
            <person name="Hanley J."/>
            <person name="Yao J.-L."/>
            <person name="Cheung J."/>
            <person name="David K."/>
            <person name="Warren B."/>
            <person name="Marsh K."/>
            <person name="Snowden K."/>
            <person name="Lin-Wang K."/>
            <person name="Brian L."/>
            <person name="Martinez-Sanchez M."/>
            <person name="Wang M."/>
            <person name="Ileperuma N."/>
            <person name="Macnee N."/>
            <person name="Campin R."/>
            <person name="Mcatee P."/>
            <person name="Drummond R."/>
            <person name="Espley R."/>
            <person name="Ireland H."/>
            <person name="Wu R."/>
            <person name="Atkinson R."/>
            <person name="Karunairetnam S."/>
            <person name="Bulley S."/>
            <person name="Chunkath S."/>
            <person name="Hanley Z."/>
            <person name="Storey R."/>
            <person name="Thrimawithana A."/>
            <person name="Thomson S."/>
            <person name="David C."/>
            <person name="Testolin R."/>
        </authorList>
    </citation>
    <scope>NUCLEOTIDE SEQUENCE [LARGE SCALE GENOMIC DNA]</scope>
    <source>
        <strain evidence="7">cv. Red5</strain>
        <tissue evidence="6">Young leaf</tissue>
    </source>
</reference>
<evidence type="ECO:0000256" key="1">
    <source>
        <dbReference type="ARBA" id="ARBA00022723"/>
    </source>
</evidence>
<dbReference type="PANTHER" id="PTHR23012">
    <property type="entry name" value="RING/FYVE/PHD ZINC FINGER DOMAIN-CONTAINING"/>
    <property type="match status" value="1"/>
</dbReference>
<dbReference type="GO" id="GO:0004842">
    <property type="term" value="F:ubiquitin-protein transferase activity"/>
    <property type="evidence" value="ECO:0007669"/>
    <property type="project" value="TreeGrafter"/>
</dbReference>
<keyword evidence="4" id="KW-0472">Membrane</keyword>
<evidence type="ECO:0000256" key="2">
    <source>
        <dbReference type="ARBA" id="ARBA00022771"/>
    </source>
</evidence>
<dbReference type="Gene3D" id="3.30.40.10">
    <property type="entry name" value="Zinc/RING finger domain, C3HC4 (zinc finger)"/>
    <property type="match status" value="1"/>
</dbReference>
<dbReference type="InParanoid" id="A0A2R6P9N8"/>
<gene>
    <name evidence="6" type="ORF">CEY00_Acc30721</name>
</gene>
<name>A0A2R6P9N8_ACTCC</name>
<dbReference type="CDD" id="cd16495">
    <property type="entry name" value="RING_CH-C4HC3_MARCH"/>
    <property type="match status" value="1"/>
</dbReference>
<dbReference type="PROSITE" id="PS51292">
    <property type="entry name" value="ZF_RING_CH"/>
    <property type="match status" value="1"/>
</dbReference>
<sequence>MSDHLVLCADRLITSASIGPMQSPHLAGLIGPSRERNYFYRAANGGWEAQEFRVSEEREADGERIECRICHEEDFTKKMEAPCACNGSLKFAHRKCIQHWCNEKKNTICEICHQPYQAGYTAPYVPRAEDTALDIREGINIPSNPREVHFQRVVAATAEEEYLLEAEYDECAAASGTRIIRSCFLILLAVLMTRHAFSLVDEDDNDLYNLLSVFLLRILAFLMPVYIMAWIATVLLRRSQRHGSDFIGIA</sequence>
<dbReference type="STRING" id="1590841.A0A2R6P9N8"/>
<keyword evidence="4" id="KW-1133">Transmembrane helix</keyword>
<dbReference type="Gramene" id="PSR87675">
    <property type="protein sequence ID" value="PSR87675"/>
    <property type="gene ID" value="CEY00_Acc30721"/>
</dbReference>
<dbReference type="Pfam" id="PF12428">
    <property type="entry name" value="DUF3675"/>
    <property type="match status" value="1"/>
</dbReference>
<dbReference type="GO" id="GO:0016020">
    <property type="term" value="C:membrane"/>
    <property type="evidence" value="ECO:0007669"/>
    <property type="project" value="TreeGrafter"/>
</dbReference>
<protein>
    <submittedName>
        <fullName evidence="6">E3 ubiquitin-protein like isoform 1</fullName>
    </submittedName>
</protein>
<dbReference type="OrthoDB" id="264354at2759"/>
<proteinExistence type="predicted"/>
<comment type="caution">
    <text evidence="6">The sequence shown here is derived from an EMBL/GenBank/DDBJ whole genome shotgun (WGS) entry which is preliminary data.</text>
</comment>
<dbReference type="InterPro" id="IPR022143">
    <property type="entry name" value="DUF3675"/>
</dbReference>
<accession>A0A2R6P9N8</accession>
<dbReference type="PANTHER" id="PTHR23012:SF215">
    <property type="entry name" value="RING_FYVE_PHD ZINC FINGER SUPERFAMILY PROTEIN"/>
    <property type="match status" value="1"/>
</dbReference>
<feature type="domain" description="RING-CH-type" evidence="5">
    <location>
        <begin position="59"/>
        <end position="119"/>
    </location>
</feature>
<feature type="transmembrane region" description="Helical" evidence="4">
    <location>
        <begin position="179"/>
        <end position="197"/>
    </location>
</feature>
<keyword evidence="1" id="KW-0479">Metal-binding</keyword>
<keyword evidence="3" id="KW-0862">Zinc</keyword>
<organism evidence="6 7">
    <name type="scientific">Actinidia chinensis var. chinensis</name>
    <name type="common">Chinese soft-hair kiwi</name>
    <dbReference type="NCBI Taxonomy" id="1590841"/>
    <lineage>
        <taxon>Eukaryota</taxon>
        <taxon>Viridiplantae</taxon>
        <taxon>Streptophyta</taxon>
        <taxon>Embryophyta</taxon>
        <taxon>Tracheophyta</taxon>
        <taxon>Spermatophyta</taxon>
        <taxon>Magnoliopsida</taxon>
        <taxon>eudicotyledons</taxon>
        <taxon>Gunneridae</taxon>
        <taxon>Pentapetalae</taxon>
        <taxon>asterids</taxon>
        <taxon>Ericales</taxon>
        <taxon>Actinidiaceae</taxon>
        <taxon>Actinidia</taxon>
    </lineage>
</organism>
<dbReference type="InterPro" id="IPR013083">
    <property type="entry name" value="Znf_RING/FYVE/PHD"/>
</dbReference>
<dbReference type="SUPFAM" id="SSF57850">
    <property type="entry name" value="RING/U-box"/>
    <property type="match status" value="1"/>
</dbReference>
<evidence type="ECO:0000313" key="7">
    <source>
        <dbReference type="Proteomes" id="UP000241394"/>
    </source>
</evidence>
<evidence type="ECO:0000256" key="4">
    <source>
        <dbReference type="SAM" id="Phobius"/>
    </source>
</evidence>
<dbReference type="GO" id="GO:0008270">
    <property type="term" value="F:zinc ion binding"/>
    <property type="evidence" value="ECO:0007669"/>
    <property type="project" value="UniProtKB-KW"/>
</dbReference>
<keyword evidence="2" id="KW-0863">Zinc-finger</keyword>
<dbReference type="EMBL" id="NKQK01000027">
    <property type="protein sequence ID" value="PSR87675.1"/>
    <property type="molecule type" value="Genomic_DNA"/>
</dbReference>
<dbReference type="SMART" id="SM00744">
    <property type="entry name" value="RINGv"/>
    <property type="match status" value="1"/>
</dbReference>